<keyword evidence="11" id="KW-1185">Reference proteome</keyword>
<evidence type="ECO:0000256" key="3">
    <source>
        <dbReference type="ARBA" id="ARBA00022448"/>
    </source>
</evidence>
<comment type="similarity">
    <text evidence="2">Belongs to the GLUTAMINE DUMPER 1 (TC 9.B.60) family.</text>
</comment>
<dbReference type="GO" id="GO:0080143">
    <property type="term" value="P:regulation of amino acid export"/>
    <property type="evidence" value="ECO:0007669"/>
    <property type="project" value="InterPro"/>
</dbReference>
<evidence type="ECO:0000256" key="5">
    <source>
        <dbReference type="ARBA" id="ARBA00022970"/>
    </source>
</evidence>
<evidence type="ECO:0000256" key="8">
    <source>
        <dbReference type="SAM" id="MobiDB-lite"/>
    </source>
</evidence>
<organism evidence="10">
    <name type="scientific">Solanum lycopersicum</name>
    <name type="common">Tomato</name>
    <name type="synonym">Lycopersicon esculentum</name>
    <dbReference type="NCBI Taxonomy" id="4081"/>
    <lineage>
        <taxon>Eukaryota</taxon>
        <taxon>Viridiplantae</taxon>
        <taxon>Streptophyta</taxon>
        <taxon>Embryophyta</taxon>
        <taxon>Tracheophyta</taxon>
        <taxon>Spermatophyta</taxon>
        <taxon>Magnoliopsida</taxon>
        <taxon>eudicotyledons</taxon>
        <taxon>Gunneridae</taxon>
        <taxon>Pentapetalae</taxon>
        <taxon>asterids</taxon>
        <taxon>lamiids</taxon>
        <taxon>Solanales</taxon>
        <taxon>Solanaceae</taxon>
        <taxon>Solanoideae</taxon>
        <taxon>Solaneae</taxon>
        <taxon>Solanum</taxon>
        <taxon>Solanum subgen. Lycopersicon</taxon>
    </lineage>
</organism>
<dbReference type="AlphaFoldDB" id="A0A3Q7JDT3"/>
<evidence type="ECO:0000256" key="2">
    <source>
        <dbReference type="ARBA" id="ARBA00009977"/>
    </source>
</evidence>
<evidence type="ECO:0000313" key="10">
    <source>
        <dbReference type="EnsemblPlants" id="Solyc12g096490.2.1"/>
    </source>
</evidence>
<evidence type="ECO:0000256" key="1">
    <source>
        <dbReference type="ARBA" id="ARBA00004167"/>
    </source>
</evidence>
<dbReference type="InParanoid" id="A0A3Q7JDT3"/>
<evidence type="ECO:0000313" key="11">
    <source>
        <dbReference type="Proteomes" id="UP000004994"/>
    </source>
</evidence>
<evidence type="ECO:0000256" key="7">
    <source>
        <dbReference type="ARBA" id="ARBA00023136"/>
    </source>
</evidence>
<keyword evidence="4 9" id="KW-0812">Transmembrane</keyword>
<protein>
    <submittedName>
        <fullName evidence="10">Uncharacterized protein</fullName>
    </submittedName>
</protein>
<dbReference type="InterPro" id="IPR040359">
    <property type="entry name" value="GDU"/>
</dbReference>
<dbReference type="EnsemblPlants" id="Solyc12g096490.2.1">
    <property type="protein sequence ID" value="Solyc12g096490.2.1"/>
    <property type="gene ID" value="Solyc12g096490.2"/>
</dbReference>
<reference evidence="10" key="2">
    <citation type="submission" date="2019-01" db="UniProtKB">
        <authorList>
            <consortium name="EnsemblPlants"/>
        </authorList>
    </citation>
    <scope>IDENTIFICATION</scope>
    <source>
        <strain evidence="10">cv. Heinz 1706</strain>
    </source>
</reference>
<dbReference type="GO" id="GO:0016020">
    <property type="term" value="C:membrane"/>
    <property type="evidence" value="ECO:0007669"/>
    <property type="project" value="UniProtKB-SubCell"/>
</dbReference>
<keyword evidence="3" id="KW-0813">Transport</keyword>
<accession>A0A3Q7JDT3</accession>
<name>A0A3Q7JDT3_SOLLC</name>
<comment type="subcellular location">
    <subcellularLocation>
        <location evidence="1">Membrane</location>
        <topology evidence="1">Single-pass membrane protein</topology>
    </subcellularLocation>
</comment>
<dbReference type="GO" id="GO:0006865">
    <property type="term" value="P:amino acid transport"/>
    <property type="evidence" value="ECO:0007669"/>
    <property type="project" value="UniProtKB-KW"/>
</dbReference>
<evidence type="ECO:0000256" key="4">
    <source>
        <dbReference type="ARBA" id="ARBA00022692"/>
    </source>
</evidence>
<evidence type="ECO:0000256" key="9">
    <source>
        <dbReference type="SAM" id="Phobius"/>
    </source>
</evidence>
<dbReference type="Proteomes" id="UP000004994">
    <property type="component" value="Chromosome 12"/>
</dbReference>
<dbReference type="PANTHER" id="PTHR33228:SF43">
    <property type="entry name" value="PROTEIN GLUTAMINE DUMPER 2-LIKE"/>
    <property type="match status" value="1"/>
</dbReference>
<keyword evidence="6 9" id="KW-1133">Transmembrane helix</keyword>
<dbReference type="FunCoup" id="A0A3Q7JDT3">
    <property type="interactions" value="2"/>
</dbReference>
<evidence type="ECO:0000256" key="6">
    <source>
        <dbReference type="ARBA" id="ARBA00022989"/>
    </source>
</evidence>
<keyword evidence="5" id="KW-0029">Amino-acid transport</keyword>
<feature type="compositionally biased region" description="Basic and acidic residues" evidence="8">
    <location>
        <begin position="259"/>
        <end position="277"/>
    </location>
</feature>
<feature type="transmembrane region" description="Helical" evidence="9">
    <location>
        <begin position="40"/>
        <end position="66"/>
    </location>
</feature>
<keyword evidence="7 9" id="KW-0472">Membrane</keyword>
<dbReference type="PaxDb" id="4081-Solyc12g096490.1.1"/>
<proteinExistence type="inferred from homology"/>
<dbReference type="STRING" id="4081.A0A3Q7JDT3"/>
<feature type="region of interest" description="Disordered" evidence="8">
    <location>
        <begin position="235"/>
        <end position="277"/>
    </location>
</feature>
<reference evidence="10" key="1">
    <citation type="journal article" date="2012" name="Nature">
        <title>The tomato genome sequence provides insights into fleshy fruit evolution.</title>
        <authorList>
            <consortium name="Tomato Genome Consortium"/>
        </authorList>
    </citation>
    <scope>NUCLEOTIDE SEQUENCE [LARGE SCALE GENOMIC DNA]</scope>
    <source>
        <strain evidence="10">cv. Heinz 1706</strain>
    </source>
</reference>
<sequence length="277" mass="30019">MRTVSTFIATPSTIEPVESTVKTTFSPVESFQRSPWHSPAAYLFIGVAAMLGLIAFALVILACSYLKRSGETSDSTDDLESGAGEKSSGDLVKFVPIYEEKIVVIMAGDLNPTFLATPISSKSSSFGDENGSKIEKKLEMEDEELADENLSIGDCSKIAMAFAGAVSIRRRSVHATCSYWRRSGYPRENGDVESGDGEKSTGDVFKASPVFEEKIVVIMAGDLNPTFLATPISSRGNSFGAGDKIEKKLEKETEEFDDEKAKDEAMDQAHEESQIGH</sequence>
<dbReference type="OMA" id="PENSNDY"/>
<dbReference type="PANTHER" id="PTHR33228">
    <property type="entry name" value="PROTEIN GLUTAMINE DUMPER 4-RELATED"/>
    <property type="match status" value="1"/>
</dbReference>
<dbReference type="Gramene" id="Solyc12g096490.2.1">
    <property type="protein sequence ID" value="Solyc12g096490.2.1"/>
    <property type="gene ID" value="Solyc12g096490.2"/>
</dbReference>